<dbReference type="EMBL" id="PYVN01000033">
    <property type="protein sequence ID" value="PTB86173.1"/>
    <property type="molecule type" value="Genomic_DNA"/>
</dbReference>
<dbReference type="AlphaFoldDB" id="A0A2T4CX73"/>
<evidence type="ECO:0000259" key="1">
    <source>
        <dbReference type="Pfam" id="PF01593"/>
    </source>
</evidence>
<organism evidence="2">
    <name type="scientific">Pseudidiomarina aestuarii</name>
    <dbReference type="NCBI Taxonomy" id="624146"/>
    <lineage>
        <taxon>Bacteria</taxon>
        <taxon>Pseudomonadati</taxon>
        <taxon>Pseudomonadota</taxon>
        <taxon>Gammaproteobacteria</taxon>
        <taxon>Alteromonadales</taxon>
        <taxon>Idiomarinaceae</taxon>
        <taxon>Pseudidiomarina</taxon>
    </lineage>
</organism>
<name>A0A2T4CX73_9GAMM</name>
<feature type="domain" description="Amine oxidase" evidence="1">
    <location>
        <begin position="110"/>
        <end position="317"/>
    </location>
</feature>
<dbReference type="Gene3D" id="3.90.660.10">
    <property type="match status" value="1"/>
</dbReference>
<proteinExistence type="predicted"/>
<dbReference type="Pfam" id="PF13450">
    <property type="entry name" value="NAD_binding_8"/>
    <property type="match status" value="1"/>
</dbReference>
<gene>
    <name evidence="2" type="ORF">C9940_03485</name>
</gene>
<dbReference type="InterPro" id="IPR002937">
    <property type="entry name" value="Amino_oxidase"/>
</dbReference>
<dbReference type="PANTHER" id="PTHR16128:SF5">
    <property type="entry name" value="FAD_NAD(P)-BINDING OXIDOREDUCTASE FAMILY PROTEIN"/>
    <property type="match status" value="1"/>
</dbReference>
<dbReference type="SUPFAM" id="SSF51905">
    <property type="entry name" value="FAD/NAD(P)-binding domain"/>
    <property type="match status" value="1"/>
</dbReference>
<dbReference type="GO" id="GO:0016491">
    <property type="term" value="F:oxidoreductase activity"/>
    <property type="evidence" value="ECO:0007669"/>
    <property type="project" value="InterPro"/>
</dbReference>
<evidence type="ECO:0000313" key="2">
    <source>
        <dbReference type="EMBL" id="PTB86173.1"/>
    </source>
</evidence>
<dbReference type="InterPro" id="IPR036188">
    <property type="entry name" value="FAD/NAD-bd_sf"/>
</dbReference>
<accession>A0A2T4CX73</accession>
<dbReference type="PANTHER" id="PTHR16128">
    <property type="entry name" value="FAD/NAD(P)-BINDING OXIDOREDUCTASE FAMILY PROTEIN"/>
    <property type="match status" value="1"/>
</dbReference>
<dbReference type="Pfam" id="PF01593">
    <property type="entry name" value="Amino_oxidase"/>
    <property type="match status" value="1"/>
</dbReference>
<comment type="caution">
    <text evidence="2">The sequence shown here is derived from an EMBL/GenBank/DDBJ whole genome shotgun (WGS) entry which is preliminary data.</text>
</comment>
<sequence>MSKIAIIGSGLAGLTLAHQLQPYADIHLFEKAQRAGGRLASRTAGLFQFDHGAQFFTVKTPRFAEFIQPLIKKQVIERWDAHFAEFAGAEKVVERQWNADYPHYVGSPDMQAFAQALAAPLDIQFNQQITHLMQQNGKWCLLHQGTQIADDFDWVISCLPASQTANLLPKEFASHHSIEHTKMLACYALMLGFNDAPALDWQAALVRDAKISWMSVNSSKPSRSGEFSMVIQANNIWAEENLAVEDERIKQQMLDEVQRVSGLDTGKVSHIDLKRWVFANIPAQTGQQFYLDNTLKLAACGDWCIQGRVESAFSSAEALGQQLILQLS</sequence>
<reference evidence="2" key="1">
    <citation type="submission" date="2018-03" db="EMBL/GenBank/DDBJ databases">
        <title>Cross-interface Injection: A General Nanoliter Liquid Handling Method Applied to Single Cells Genome Amplification Automated Nanoliter Liquid Handling Applied to Single Cell Multiple Displacement Amplification.</title>
        <authorList>
            <person name="Yun J."/>
            <person name="Xu P."/>
            <person name="Xu J."/>
            <person name="Dai X."/>
            <person name="Wang Y."/>
            <person name="Zheng X."/>
            <person name="Cao C."/>
            <person name="Yi Q."/>
            <person name="Zhu Y."/>
            <person name="Wang L."/>
            <person name="Dong Z."/>
            <person name="Huang Y."/>
            <person name="Huang L."/>
            <person name="Du W."/>
        </authorList>
    </citation>
    <scope>NUCLEOTIDE SEQUENCE [LARGE SCALE GENOMIC DNA]</scope>
    <source>
        <strain evidence="2">Z-D3-2</strain>
    </source>
</reference>
<protein>
    <submittedName>
        <fullName evidence="2">NADP transhydrogenase subunit alpha</fullName>
    </submittedName>
</protein>
<dbReference type="Gene3D" id="3.50.50.60">
    <property type="entry name" value="FAD/NAD(P)-binding domain"/>
    <property type="match status" value="1"/>
</dbReference>